<evidence type="ECO:0000313" key="2">
    <source>
        <dbReference type="EMBL" id="CAH2066425.1"/>
    </source>
</evidence>
<dbReference type="Proteomes" id="UP000837857">
    <property type="component" value="Chromosome 4"/>
</dbReference>
<evidence type="ECO:0000256" key="1">
    <source>
        <dbReference type="SAM" id="MobiDB-lite"/>
    </source>
</evidence>
<protein>
    <submittedName>
        <fullName evidence="2">Uncharacterized protein</fullName>
    </submittedName>
</protein>
<reference evidence="2" key="1">
    <citation type="submission" date="2022-03" db="EMBL/GenBank/DDBJ databases">
        <authorList>
            <person name="Martin H S."/>
        </authorList>
    </citation>
    <scope>NUCLEOTIDE SEQUENCE</scope>
</reference>
<gene>
    <name evidence="2" type="ORF">IPOD504_LOCUS13424</name>
</gene>
<feature type="compositionally biased region" description="Basic and acidic residues" evidence="1">
    <location>
        <begin position="17"/>
        <end position="30"/>
    </location>
</feature>
<organism evidence="2 3">
    <name type="scientific">Iphiclides podalirius</name>
    <name type="common">scarce swallowtail</name>
    <dbReference type="NCBI Taxonomy" id="110791"/>
    <lineage>
        <taxon>Eukaryota</taxon>
        <taxon>Metazoa</taxon>
        <taxon>Ecdysozoa</taxon>
        <taxon>Arthropoda</taxon>
        <taxon>Hexapoda</taxon>
        <taxon>Insecta</taxon>
        <taxon>Pterygota</taxon>
        <taxon>Neoptera</taxon>
        <taxon>Endopterygota</taxon>
        <taxon>Lepidoptera</taxon>
        <taxon>Glossata</taxon>
        <taxon>Ditrysia</taxon>
        <taxon>Papilionoidea</taxon>
        <taxon>Papilionidae</taxon>
        <taxon>Papilioninae</taxon>
        <taxon>Iphiclides</taxon>
    </lineage>
</organism>
<keyword evidence="3" id="KW-1185">Reference proteome</keyword>
<proteinExistence type="predicted"/>
<accession>A0ABN8IV97</accession>
<dbReference type="EMBL" id="OW152816">
    <property type="protein sequence ID" value="CAH2066425.1"/>
    <property type="molecule type" value="Genomic_DNA"/>
</dbReference>
<feature type="non-terminal residue" evidence="2">
    <location>
        <position position="78"/>
    </location>
</feature>
<evidence type="ECO:0000313" key="3">
    <source>
        <dbReference type="Proteomes" id="UP000837857"/>
    </source>
</evidence>
<name>A0ABN8IV97_9NEOP</name>
<feature type="region of interest" description="Disordered" evidence="1">
    <location>
        <begin position="1"/>
        <end position="30"/>
    </location>
</feature>
<sequence length="78" mass="8887">MRGACVRRTAPQRRHLRVESRVDGDLSRPPEPRLQVRALNESGTLAACKMPPEIIIKCRPIYRSDPHPKTPLKLLLSH</sequence>